<comment type="similarity">
    <text evidence="7">Belongs to the binding-protein-dependent transport system permease family.</text>
</comment>
<dbReference type="OrthoDB" id="9785836at2"/>
<feature type="transmembrane region" description="Helical" evidence="7">
    <location>
        <begin position="209"/>
        <end position="229"/>
    </location>
</feature>
<dbReference type="Pfam" id="PF00528">
    <property type="entry name" value="BPD_transp_1"/>
    <property type="match status" value="1"/>
</dbReference>
<evidence type="ECO:0000256" key="6">
    <source>
        <dbReference type="ARBA" id="ARBA00023136"/>
    </source>
</evidence>
<dbReference type="PANTHER" id="PTHR43227">
    <property type="entry name" value="BLL4140 PROTEIN"/>
    <property type="match status" value="1"/>
</dbReference>
<accession>A0A0D5NEA2</accession>
<evidence type="ECO:0000256" key="3">
    <source>
        <dbReference type="ARBA" id="ARBA00022475"/>
    </source>
</evidence>
<keyword evidence="10" id="KW-1185">Reference proteome</keyword>
<dbReference type="SUPFAM" id="SSF161098">
    <property type="entry name" value="MetI-like"/>
    <property type="match status" value="1"/>
</dbReference>
<dbReference type="GO" id="GO:0005886">
    <property type="term" value="C:plasma membrane"/>
    <property type="evidence" value="ECO:0007669"/>
    <property type="project" value="UniProtKB-SubCell"/>
</dbReference>
<dbReference type="KEGG" id="pbj:VN24_01185"/>
<comment type="subcellular location">
    <subcellularLocation>
        <location evidence="1 7">Cell membrane</location>
        <topology evidence="1 7">Multi-pass membrane protein</topology>
    </subcellularLocation>
</comment>
<dbReference type="InterPro" id="IPR050809">
    <property type="entry name" value="UgpAE/MalFG_permease"/>
</dbReference>
<feature type="transmembrane region" description="Helical" evidence="7">
    <location>
        <begin position="7"/>
        <end position="27"/>
    </location>
</feature>
<evidence type="ECO:0000256" key="4">
    <source>
        <dbReference type="ARBA" id="ARBA00022692"/>
    </source>
</evidence>
<reference evidence="9 10" key="1">
    <citation type="journal article" date="2015" name="J. Biotechnol.">
        <title>Complete genome sequence of Paenibacillus beijingensis 7188(T) (=DSM 24997(T)), a novel rhizobacterium from jujube garden soil.</title>
        <authorList>
            <person name="Kwak Y."/>
            <person name="Shin J.H."/>
        </authorList>
    </citation>
    <scope>NUCLEOTIDE SEQUENCE [LARGE SCALE GENOMIC DNA]</scope>
    <source>
        <strain evidence="9 10">DSM 24997</strain>
    </source>
</reference>
<feature type="transmembrane region" description="Helical" evidence="7">
    <location>
        <begin position="259"/>
        <end position="282"/>
    </location>
</feature>
<dbReference type="Gene3D" id="1.10.3720.10">
    <property type="entry name" value="MetI-like"/>
    <property type="match status" value="1"/>
</dbReference>
<evidence type="ECO:0000256" key="1">
    <source>
        <dbReference type="ARBA" id="ARBA00004651"/>
    </source>
</evidence>
<dbReference type="STRING" id="1126833.VN24_01185"/>
<gene>
    <name evidence="9" type="ORF">VN24_01185</name>
</gene>
<reference evidence="10" key="2">
    <citation type="submission" date="2015-03" db="EMBL/GenBank/DDBJ databases">
        <title>Genome sequence of Paenibacillus beijingensis strain DSM 24997T.</title>
        <authorList>
            <person name="Kwak Y."/>
            <person name="Shin J.-H."/>
        </authorList>
    </citation>
    <scope>NUCLEOTIDE SEQUENCE [LARGE SCALE GENOMIC DNA]</scope>
    <source>
        <strain evidence="10">DSM 24997</strain>
    </source>
</reference>
<sequence>MKVFRKYAALYLMMLPIVIYFLVYSYYPLFKGLQISFQDYRLMGNRPYIGLDNYIKVVHDPIFWQSFVNTLVISVGILLFGFIAPLIIALSLNEVLNVWFKKAAQMILYIPHLLSWVVIGGMWIFLLSPDIGLVNQLLSRTIQLQPVHFLADSFWARWVMIGVATWKDMGYTCILFLAGIVSINPSLYEAARMDGASRWQQVRNVTLPQLANTMKVIFLLNTLGILRIFDQVFIFRNPSTASKVDVLMMYTYQKGIMDLQIGTAAAASFFVVLFTLILTLIVRKLTRFDEV</sequence>
<keyword evidence="2 7" id="KW-0813">Transport</keyword>
<feature type="transmembrane region" description="Helical" evidence="7">
    <location>
        <begin position="169"/>
        <end position="188"/>
    </location>
</feature>
<dbReference type="Proteomes" id="UP000032633">
    <property type="component" value="Chromosome"/>
</dbReference>
<evidence type="ECO:0000313" key="10">
    <source>
        <dbReference type="Proteomes" id="UP000032633"/>
    </source>
</evidence>
<dbReference type="PATRIC" id="fig|1126833.4.peg.266"/>
<dbReference type="InterPro" id="IPR000515">
    <property type="entry name" value="MetI-like"/>
</dbReference>
<evidence type="ECO:0000259" key="8">
    <source>
        <dbReference type="PROSITE" id="PS50928"/>
    </source>
</evidence>
<name>A0A0D5NEA2_9BACL</name>
<dbReference type="CDD" id="cd06261">
    <property type="entry name" value="TM_PBP2"/>
    <property type="match status" value="1"/>
</dbReference>
<organism evidence="9 10">
    <name type="scientific">Paenibacillus beijingensis</name>
    <dbReference type="NCBI Taxonomy" id="1126833"/>
    <lineage>
        <taxon>Bacteria</taxon>
        <taxon>Bacillati</taxon>
        <taxon>Bacillota</taxon>
        <taxon>Bacilli</taxon>
        <taxon>Bacillales</taxon>
        <taxon>Paenibacillaceae</taxon>
        <taxon>Paenibacillus</taxon>
    </lineage>
</organism>
<keyword evidence="5 7" id="KW-1133">Transmembrane helix</keyword>
<evidence type="ECO:0000256" key="5">
    <source>
        <dbReference type="ARBA" id="ARBA00022989"/>
    </source>
</evidence>
<feature type="transmembrane region" description="Helical" evidence="7">
    <location>
        <begin position="107"/>
        <end position="126"/>
    </location>
</feature>
<protein>
    <submittedName>
        <fullName evidence="9">ABC transporter permease</fullName>
    </submittedName>
</protein>
<dbReference type="GO" id="GO:0055085">
    <property type="term" value="P:transmembrane transport"/>
    <property type="evidence" value="ECO:0007669"/>
    <property type="project" value="InterPro"/>
</dbReference>
<evidence type="ECO:0000313" key="9">
    <source>
        <dbReference type="EMBL" id="AJY73490.1"/>
    </source>
</evidence>
<dbReference type="EMBL" id="CP011058">
    <property type="protein sequence ID" value="AJY73490.1"/>
    <property type="molecule type" value="Genomic_DNA"/>
</dbReference>
<evidence type="ECO:0000256" key="2">
    <source>
        <dbReference type="ARBA" id="ARBA00022448"/>
    </source>
</evidence>
<feature type="domain" description="ABC transmembrane type-1" evidence="8">
    <location>
        <begin position="67"/>
        <end position="282"/>
    </location>
</feature>
<dbReference type="RefSeq" id="WP_045668925.1">
    <property type="nucleotide sequence ID" value="NZ_CP011058.1"/>
</dbReference>
<proteinExistence type="inferred from homology"/>
<keyword evidence="6 7" id="KW-0472">Membrane</keyword>
<dbReference type="PANTHER" id="PTHR43227:SF11">
    <property type="entry name" value="BLL4140 PROTEIN"/>
    <property type="match status" value="1"/>
</dbReference>
<dbReference type="InterPro" id="IPR035906">
    <property type="entry name" value="MetI-like_sf"/>
</dbReference>
<keyword evidence="3" id="KW-1003">Cell membrane</keyword>
<dbReference type="HOGENOM" id="CLU_016047_0_1_9"/>
<evidence type="ECO:0000256" key="7">
    <source>
        <dbReference type="RuleBase" id="RU363032"/>
    </source>
</evidence>
<feature type="transmembrane region" description="Helical" evidence="7">
    <location>
        <begin position="71"/>
        <end position="95"/>
    </location>
</feature>
<dbReference type="PROSITE" id="PS50928">
    <property type="entry name" value="ABC_TM1"/>
    <property type="match status" value="1"/>
</dbReference>
<keyword evidence="4 7" id="KW-0812">Transmembrane</keyword>
<dbReference type="AlphaFoldDB" id="A0A0D5NEA2"/>